<accession>A0A2R6Y3T2</accession>
<protein>
    <submittedName>
        <fullName evidence="1">Uncharacterized protein</fullName>
    </submittedName>
</protein>
<dbReference type="Proteomes" id="UP000244338">
    <property type="component" value="Unassembled WGS sequence"/>
</dbReference>
<proteinExistence type="predicted"/>
<dbReference type="EMBL" id="PEBX01000008">
    <property type="protein sequence ID" value="PTQ57323.1"/>
    <property type="molecule type" value="Genomic_DNA"/>
</dbReference>
<reference evidence="2" key="1">
    <citation type="journal article" date="2018" name="Sci. Rep.">
        <title>Lignite coal burning seam in the remote Altai Mountains harbors a hydrogen-driven thermophilic microbial community.</title>
        <authorList>
            <person name="Kadnikov V.V."/>
            <person name="Mardanov A.V."/>
            <person name="Ivasenko D.A."/>
            <person name="Antsiferov D.V."/>
            <person name="Beletsky A.V."/>
            <person name="Karnachuk O.V."/>
            <person name="Ravin N.V."/>
        </authorList>
    </citation>
    <scope>NUCLEOTIDE SEQUENCE [LARGE SCALE GENOMIC DNA]</scope>
</reference>
<organism evidence="1 2">
    <name type="scientific">Candidatus Carbonibacillus altaicus</name>
    <dbReference type="NCBI Taxonomy" id="2163959"/>
    <lineage>
        <taxon>Bacteria</taxon>
        <taxon>Bacillati</taxon>
        <taxon>Bacillota</taxon>
        <taxon>Bacilli</taxon>
        <taxon>Bacillales</taxon>
        <taxon>Candidatus Carbonibacillus</taxon>
    </lineage>
</organism>
<gene>
    <name evidence="1" type="ORF">BSOLF_1639</name>
</gene>
<comment type="caution">
    <text evidence="1">The sequence shown here is derived from an EMBL/GenBank/DDBJ whole genome shotgun (WGS) entry which is preliminary data.</text>
</comment>
<sequence>MWRVINIKQATLALRPQLQTRLSKYEEQWFMIEHFFKKEPLLRVI</sequence>
<evidence type="ECO:0000313" key="1">
    <source>
        <dbReference type="EMBL" id="PTQ57323.1"/>
    </source>
</evidence>
<name>A0A2R6Y3T2_9BACL</name>
<dbReference type="AlphaFoldDB" id="A0A2R6Y3T2"/>
<evidence type="ECO:0000313" key="2">
    <source>
        <dbReference type="Proteomes" id="UP000244338"/>
    </source>
</evidence>